<feature type="compositionally biased region" description="Basic and acidic residues" evidence="1">
    <location>
        <begin position="147"/>
        <end position="176"/>
    </location>
</feature>
<dbReference type="EMBL" id="JADBGF010000001">
    <property type="protein sequence ID" value="MBE1597360.1"/>
    <property type="molecule type" value="Genomic_DNA"/>
</dbReference>
<feature type="compositionally biased region" description="Basic and acidic residues" evidence="1">
    <location>
        <begin position="88"/>
        <end position="100"/>
    </location>
</feature>
<proteinExistence type="predicted"/>
<feature type="compositionally biased region" description="Basic and acidic residues" evidence="1">
    <location>
        <begin position="15"/>
        <end position="29"/>
    </location>
</feature>
<gene>
    <name evidence="2" type="ORF">H4687_003489</name>
</gene>
<dbReference type="AlphaFoldDB" id="A0A8I0P7H2"/>
<name>A0A8I0P7H2_9ACTN</name>
<sequence>MRGHRRRQRAQVVRDPGRTRTDRAGRAGRADPTAPDRAGRAALRARHRTRRNPPAPTGHQVHRDPPDGRGRRGHQAHRARRTHRFRPDRRVRPDRTDRRRTGVPAGSARRGGSSARAGSSGSRTRHRRRRTAEAVAAAGTGAPGSRRGPDRLRGPDRGRLRGPDRDRGRDRPDPRRGRVPTAGARPGCTSSRCWSGSSTGTPRRRARRPRGGCGTAGRVPAGRRGAGVHRDPPGPRGPDRPRPEAAEGSRAAGIRNRRPGAAVVAAGVRHRPYGDRRPRTSRRNPTGVRSGRSACRRFPLSFPTSRPVPVATTGRCGRFCPDSRWGSQADARRCFGLFLPTSLHEQSLSTAFRESSRRPP</sequence>
<feature type="region of interest" description="Disordered" evidence="1">
    <location>
        <begin position="272"/>
        <end position="293"/>
    </location>
</feature>
<accession>A0A8I0P7H2</accession>
<feature type="compositionally biased region" description="Low complexity" evidence="1">
    <location>
        <begin position="133"/>
        <end position="146"/>
    </location>
</feature>
<feature type="compositionally biased region" description="Basic residues" evidence="1">
    <location>
        <begin position="71"/>
        <end position="87"/>
    </location>
</feature>
<feature type="region of interest" description="Disordered" evidence="1">
    <location>
        <begin position="1"/>
        <end position="256"/>
    </location>
</feature>
<feature type="compositionally biased region" description="Low complexity" evidence="1">
    <location>
        <begin position="102"/>
        <end position="122"/>
    </location>
</feature>
<protein>
    <submittedName>
        <fullName evidence="2">Uncharacterized protein</fullName>
    </submittedName>
</protein>
<organism evidence="2 3">
    <name type="scientific">Streptomyces stelliscabiei</name>
    <dbReference type="NCBI Taxonomy" id="146820"/>
    <lineage>
        <taxon>Bacteria</taxon>
        <taxon>Bacillati</taxon>
        <taxon>Actinomycetota</taxon>
        <taxon>Actinomycetes</taxon>
        <taxon>Kitasatosporales</taxon>
        <taxon>Streptomycetaceae</taxon>
        <taxon>Streptomyces</taxon>
    </lineage>
</organism>
<comment type="caution">
    <text evidence="2">The sequence shown here is derived from an EMBL/GenBank/DDBJ whole genome shotgun (WGS) entry which is preliminary data.</text>
</comment>
<evidence type="ECO:0000313" key="3">
    <source>
        <dbReference type="Proteomes" id="UP000629287"/>
    </source>
</evidence>
<keyword evidence="3" id="KW-1185">Reference proteome</keyword>
<reference evidence="2 3" key="1">
    <citation type="submission" date="2020-10" db="EMBL/GenBank/DDBJ databases">
        <title>Sequencing the genomes of 1000 actinobacteria strains.</title>
        <authorList>
            <person name="Klenk H.-P."/>
        </authorList>
    </citation>
    <scope>NUCLEOTIDE SEQUENCE [LARGE SCALE GENOMIC DNA]</scope>
    <source>
        <strain evidence="2 3">DSM 41803</strain>
    </source>
</reference>
<evidence type="ECO:0000256" key="1">
    <source>
        <dbReference type="SAM" id="MobiDB-lite"/>
    </source>
</evidence>
<feature type="compositionally biased region" description="Low complexity" evidence="1">
    <location>
        <begin position="30"/>
        <end position="42"/>
    </location>
</feature>
<feature type="compositionally biased region" description="Basic and acidic residues" evidence="1">
    <location>
        <begin position="228"/>
        <end position="247"/>
    </location>
</feature>
<dbReference type="Proteomes" id="UP000629287">
    <property type="component" value="Unassembled WGS sequence"/>
</dbReference>
<evidence type="ECO:0000313" key="2">
    <source>
        <dbReference type="EMBL" id="MBE1597360.1"/>
    </source>
</evidence>
<feature type="compositionally biased region" description="Basic and acidic residues" evidence="1">
    <location>
        <begin position="61"/>
        <end position="70"/>
    </location>
</feature>